<comment type="caution">
    <text evidence="1">The sequence shown here is derived from an EMBL/GenBank/DDBJ whole genome shotgun (WGS) entry which is preliminary data.</text>
</comment>
<dbReference type="Proteomes" id="UP001248709">
    <property type="component" value="Unassembled WGS sequence"/>
</dbReference>
<keyword evidence="2" id="KW-1185">Reference proteome</keyword>
<reference evidence="1 2" key="1">
    <citation type="submission" date="2023-07" db="EMBL/GenBank/DDBJ databases">
        <title>Genomic Encyclopedia of Type Strains, Phase IV (KMG-IV): sequencing the most valuable type-strain genomes for metagenomic binning, comparative biology and taxonomic classification.</title>
        <authorList>
            <person name="Goeker M."/>
        </authorList>
    </citation>
    <scope>NUCLEOTIDE SEQUENCE [LARGE SCALE GENOMIC DNA]</scope>
    <source>
        <strain evidence="1 2">T98</strain>
    </source>
</reference>
<name>A0ABU3HE67_9BACL</name>
<sequence length="146" mass="17001">MIIVFNHIKVEKHKSQYIQDEHYTIIIDGMALDVRLHDLYPNDHYLGLIPAMIDWLSFEEEKRLVHSRYRSTRNPEILPLLMCPDDCDLYCTLIVAEVITKDEEINWNKIGLDIDICGTCRSLGLQKGSGVPKRYLQDEPKKLKGM</sequence>
<dbReference type="EMBL" id="JAUSUY010000036">
    <property type="protein sequence ID" value="MDT3429119.1"/>
    <property type="molecule type" value="Genomic_DNA"/>
</dbReference>
<organism evidence="1 2">
    <name type="scientific">Paenibacillus forsythiae</name>
    <dbReference type="NCBI Taxonomy" id="365616"/>
    <lineage>
        <taxon>Bacteria</taxon>
        <taxon>Bacillati</taxon>
        <taxon>Bacillota</taxon>
        <taxon>Bacilli</taxon>
        <taxon>Bacillales</taxon>
        <taxon>Paenibacillaceae</taxon>
        <taxon>Paenibacillus</taxon>
    </lineage>
</organism>
<gene>
    <name evidence="1" type="ORF">J2Z22_004719</name>
</gene>
<protein>
    <submittedName>
        <fullName evidence="1">Uncharacterized protein</fullName>
    </submittedName>
</protein>
<evidence type="ECO:0000313" key="2">
    <source>
        <dbReference type="Proteomes" id="UP001248709"/>
    </source>
</evidence>
<accession>A0ABU3HE67</accession>
<dbReference type="RefSeq" id="WP_312001448.1">
    <property type="nucleotide sequence ID" value="NZ_JAUSUY010000036.1"/>
</dbReference>
<evidence type="ECO:0000313" key="1">
    <source>
        <dbReference type="EMBL" id="MDT3429119.1"/>
    </source>
</evidence>
<proteinExistence type="predicted"/>